<sequence>MSGKYSHFTRKFSWKLTTRHFWNTPSTIIKKKQCSRLTINQSAAHSAIGPADLVGQPSRSNRFVIIQNKQALDAAKTRPGSGASAWINIFLDKRRYTASLRALLKTIPTPWG</sequence>
<protein>
    <submittedName>
        <fullName evidence="1">Uncharacterized protein</fullName>
    </submittedName>
</protein>
<accession>A0A834II80</accession>
<name>A0A834II80_RHYFE</name>
<dbReference type="EMBL" id="JAACXV010000377">
    <property type="protein sequence ID" value="KAF7279033.1"/>
    <property type="molecule type" value="Genomic_DNA"/>
</dbReference>
<organism evidence="1 2">
    <name type="scientific">Rhynchophorus ferrugineus</name>
    <name type="common">Red palm weevil</name>
    <name type="synonym">Curculio ferrugineus</name>
    <dbReference type="NCBI Taxonomy" id="354439"/>
    <lineage>
        <taxon>Eukaryota</taxon>
        <taxon>Metazoa</taxon>
        <taxon>Ecdysozoa</taxon>
        <taxon>Arthropoda</taxon>
        <taxon>Hexapoda</taxon>
        <taxon>Insecta</taxon>
        <taxon>Pterygota</taxon>
        <taxon>Neoptera</taxon>
        <taxon>Endopterygota</taxon>
        <taxon>Coleoptera</taxon>
        <taxon>Polyphaga</taxon>
        <taxon>Cucujiformia</taxon>
        <taxon>Curculionidae</taxon>
        <taxon>Dryophthorinae</taxon>
        <taxon>Rhynchophorus</taxon>
    </lineage>
</organism>
<gene>
    <name evidence="1" type="ORF">GWI33_007673</name>
</gene>
<keyword evidence="2" id="KW-1185">Reference proteome</keyword>
<reference evidence="1" key="1">
    <citation type="submission" date="2020-08" db="EMBL/GenBank/DDBJ databases">
        <title>Genome sequencing and assembly of the red palm weevil Rhynchophorus ferrugineus.</title>
        <authorList>
            <person name="Dias G.B."/>
            <person name="Bergman C.M."/>
            <person name="Manee M."/>
        </authorList>
    </citation>
    <scope>NUCLEOTIDE SEQUENCE</scope>
    <source>
        <strain evidence="1">AA-2017</strain>
        <tissue evidence="1">Whole larva</tissue>
    </source>
</reference>
<evidence type="ECO:0000313" key="1">
    <source>
        <dbReference type="EMBL" id="KAF7279033.1"/>
    </source>
</evidence>
<comment type="caution">
    <text evidence="1">The sequence shown here is derived from an EMBL/GenBank/DDBJ whole genome shotgun (WGS) entry which is preliminary data.</text>
</comment>
<dbReference type="Proteomes" id="UP000625711">
    <property type="component" value="Unassembled WGS sequence"/>
</dbReference>
<dbReference type="AlphaFoldDB" id="A0A834II80"/>
<proteinExistence type="predicted"/>
<evidence type="ECO:0000313" key="2">
    <source>
        <dbReference type="Proteomes" id="UP000625711"/>
    </source>
</evidence>